<evidence type="ECO:0000313" key="10">
    <source>
        <dbReference type="EMBL" id="OGL87883.1"/>
    </source>
</evidence>
<feature type="domain" description="Aminotransferase class V" evidence="9">
    <location>
        <begin position="21"/>
        <end position="410"/>
    </location>
</feature>
<comment type="similarity">
    <text evidence="2 8">Belongs to the class-V pyridoxal-phosphate-dependent aminotransferase family. Csd subfamily.</text>
</comment>
<reference evidence="10 11" key="1">
    <citation type="journal article" date="2016" name="Nat. Commun.">
        <title>Thousands of microbial genomes shed light on interconnected biogeochemical processes in an aquifer system.</title>
        <authorList>
            <person name="Anantharaman K."/>
            <person name="Brown C.T."/>
            <person name="Hug L.A."/>
            <person name="Sharon I."/>
            <person name="Castelle C.J."/>
            <person name="Probst A.J."/>
            <person name="Thomas B.C."/>
            <person name="Singh A."/>
            <person name="Wilkins M.J."/>
            <person name="Karaoz U."/>
            <person name="Brodie E.L."/>
            <person name="Williams K.H."/>
            <person name="Hubbard S.S."/>
            <person name="Banfield J.F."/>
        </authorList>
    </citation>
    <scope>NUCLEOTIDE SEQUENCE [LARGE SCALE GENOMIC DNA]</scope>
</reference>
<dbReference type="GO" id="GO:0030170">
    <property type="term" value="F:pyridoxal phosphate binding"/>
    <property type="evidence" value="ECO:0007669"/>
    <property type="project" value="UniProtKB-UniRule"/>
</dbReference>
<evidence type="ECO:0000256" key="5">
    <source>
        <dbReference type="ARBA" id="ARBA00022898"/>
    </source>
</evidence>
<keyword evidence="4 8" id="KW-0808">Transferase</keyword>
<evidence type="ECO:0000256" key="3">
    <source>
        <dbReference type="ARBA" id="ARBA00012239"/>
    </source>
</evidence>
<accession>A0A1F7VBT3</accession>
<dbReference type="GO" id="GO:0031071">
    <property type="term" value="F:cysteine desulfurase activity"/>
    <property type="evidence" value="ECO:0007669"/>
    <property type="project" value="UniProtKB-UniRule"/>
</dbReference>
<evidence type="ECO:0000256" key="7">
    <source>
        <dbReference type="RuleBase" id="RU004504"/>
    </source>
</evidence>
<dbReference type="Pfam" id="PF00266">
    <property type="entry name" value="Aminotran_5"/>
    <property type="match status" value="1"/>
</dbReference>
<evidence type="ECO:0000256" key="8">
    <source>
        <dbReference type="RuleBase" id="RU004506"/>
    </source>
</evidence>
<name>A0A1F7VBT3_9BACT</name>
<dbReference type="Proteomes" id="UP000178264">
    <property type="component" value="Unassembled WGS sequence"/>
</dbReference>
<proteinExistence type="inferred from homology"/>
<evidence type="ECO:0000256" key="1">
    <source>
        <dbReference type="ARBA" id="ARBA00001933"/>
    </source>
</evidence>
<dbReference type="CDD" id="cd06453">
    <property type="entry name" value="SufS_like"/>
    <property type="match status" value="1"/>
</dbReference>
<comment type="catalytic activity">
    <reaction evidence="6 8">
        <text>(sulfur carrier)-H + L-cysteine = (sulfur carrier)-SH + L-alanine</text>
        <dbReference type="Rhea" id="RHEA:43892"/>
        <dbReference type="Rhea" id="RHEA-COMP:14737"/>
        <dbReference type="Rhea" id="RHEA-COMP:14739"/>
        <dbReference type="ChEBI" id="CHEBI:29917"/>
        <dbReference type="ChEBI" id="CHEBI:35235"/>
        <dbReference type="ChEBI" id="CHEBI:57972"/>
        <dbReference type="ChEBI" id="CHEBI:64428"/>
        <dbReference type="EC" id="2.8.1.7"/>
    </reaction>
</comment>
<keyword evidence="5 8" id="KW-0663">Pyridoxal phosphate</keyword>
<comment type="caution">
    <text evidence="10">The sequence shown here is derived from an EMBL/GenBank/DDBJ whole genome shotgun (WGS) entry which is preliminary data.</text>
</comment>
<dbReference type="EC" id="2.8.1.7" evidence="3 8"/>
<dbReference type="InterPro" id="IPR015422">
    <property type="entry name" value="PyrdxlP-dep_Trfase_small"/>
</dbReference>
<dbReference type="Gene3D" id="3.40.640.10">
    <property type="entry name" value="Type I PLP-dependent aspartate aminotransferase-like (Major domain)"/>
    <property type="match status" value="1"/>
</dbReference>
<evidence type="ECO:0000256" key="6">
    <source>
        <dbReference type="ARBA" id="ARBA00050776"/>
    </source>
</evidence>
<organism evidence="10 11">
    <name type="scientific">Candidatus Uhrbacteria bacterium RIFCSPLOWO2_02_FULL_49_11</name>
    <dbReference type="NCBI Taxonomy" id="1802409"/>
    <lineage>
        <taxon>Bacteria</taxon>
        <taxon>Candidatus Uhriibacteriota</taxon>
    </lineage>
</organism>
<protein>
    <recommendedName>
        <fullName evidence="3 8">Cysteine desulfurase</fullName>
        <ecNumber evidence="3 8">2.8.1.7</ecNumber>
    </recommendedName>
</protein>
<dbReference type="InterPro" id="IPR010970">
    <property type="entry name" value="Cys_dSase_SufS"/>
</dbReference>
<dbReference type="EMBL" id="MGER01000045">
    <property type="protein sequence ID" value="OGL87883.1"/>
    <property type="molecule type" value="Genomic_DNA"/>
</dbReference>
<sequence>MNNILNDFPILKRTVHGKRLVYLDNAATTQKPRAVIDALEYFYEHTNANIHRGIHTLAEEATLQYEKTRDETAQFFGASSREEIIFTKNATEALNLIACAYGRTFLKPGDEIIVSIAEHHANFVPWQQLAREIGAIVKVIDIDLEGRLCIHGTKNKEQRTKNKREVEIGCLESLITNRTRIIAISHASNVLGIVHDIAAVVALARPRGIIVAVDGTQAAPHMEINVGKLGVDFYACSSHKMLGPLGVGVLYGRREILNKCPPFITGGDMIKRVTLEKIEWNDLPWKFEAGTPDIAGVVAFGVALEYIRKVGWRLINQHEQALGAYALSQLIQLSGLTLYGPRSMEHRLGVFSFNFKGIHAHDLATILDEEGIAIRSGSHCAHPLMERLGVHATARASFYLYNTKEDVDALISGLMKARKMLG</sequence>
<evidence type="ECO:0000256" key="2">
    <source>
        <dbReference type="ARBA" id="ARBA00010447"/>
    </source>
</evidence>
<evidence type="ECO:0000313" key="11">
    <source>
        <dbReference type="Proteomes" id="UP000178264"/>
    </source>
</evidence>
<comment type="function">
    <text evidence="8">Catalyzes the removal of elemental sulfur and selenium atoms from L-cysteine, L-cystine, L-selenocysteine, and L-selenocystine to produce L-alanine.</text>
</comment>
<comment type="cofactor">
    <cofactor evidence="1 7">
        <name>pyridoxal 5'-phosphate</name>
        <dbReference type="ChEBI" id="CHEBI:597326"/>
    </cofactor>
</comment>
<dbReference type="NCBIfam" id="TIGR01979">
    <property type="entry name" value="sufS"/>
    <property type="match status" value="1"/>
</dbReference>
<dbReference type="PANTHER" id="PTHR43586:SF8">
    <property type="entry name" value="CYSTEINE DESULFURASE 1, CHLOROPLASTIC"/>
    <property type="match status" value="1"/>
</dbReference>
<dbReference type="GO" id="GO:0006534">
    <property type="term" value="P:cysteine metabolic process"/>
    <property type="evidence" value="ECO:0007669"/>
    <property type="project" value="UniProtKB-UniRule"/>
</dbReference>
<gene>
    <name evidence="10" type="ORF">A3I42_03565</name>
</gene>
<dbReference type="PROSITE" id="PS00595">
    <property type="entry name" value="AA_TRANSFER_CLASS_5"/>
    <property type="match status" value="1"/>
</dbReference>
<dbReference type="SUPFAM" id="SSF53383">
    <property type="entry name" value="PLP-dependent transferases"/>
    <property type="match status" value="1"/>
</dbReference>
<evidence type="ECO:0000256" key="4">
    <source>
        <dbReference type="ARBA" id="ARBA00022679"/>
    </source>
</evidence>
<evidence type="ECO:0000259" key="9">
    <source>
        <dbReference type="Pfam" id="PF00266"/>
    </source>
</evidence>
<dbReference type="InterPro" id="IPR015421">
    <property type="entry name" value="PyrdxlP-dep_Trfase_major"/>
</dbReference>
<dbReference type="PANTHER" id="PTHR43586">
    <property type="entry name" value="CYSTEINE DESULFURASE"/>
    <property type="match status" value="1"/>
</dbReference>
<dbReference type="InterPro" id="IPR000192">
    <property type="entry name" value="Aminotrans_V_dom"/>
</dbReference>
<dbReference type="Gene3D" id="3.90.1150.10">
    <property type="entry name" value="Aspartate Aminotransferase, domain 1"/>
    <property type="match status" value="1"/>
</dbReference>
<dbReference type="InterPro" id="IPR015424">
    <property type="entry name" value="PyrdxlP-dep_Trfase"/>
</dbReference>
<dbReference type="InterPro" id="IPR020578">
    <property type="entry name" value="Aminotrans_V_PyrdxlP_BS"/>
</dbReference>
<dbReference type="AlphaFoldDB" id="A0A1F7VBT3"/>